<dbReference type="GO" id="GO:0015297">
    <property type="term" value="F:antiporter activity"/>
    <property type="evidence" value="ECO:0007669"/>
    <property type="project" value="InterPro"/>
</dbReference>
<organism evidence="2">
    <name type="scientific">marine metagenome</name>
    <dbReference type="NCBI Taxonomy" id="408172"/>
    <lineage>
        <taxon>unclassified sequences</taxon>
        <taxon>metagenomes</taxon>
        <taxon>ecological metagenomes</taxon>
    </lineage>
</organism>
<sequence>MAIRFRQLHKQIDKKISSKIMKLATPVILSNISRTMMSFVDVMMVGHLGSKALAATGMGSMVVWT</sequence>
<dbReference type="GO" id="GO:0042910">
    <property type="term" value="F:xenobiotic transmembrane transporter activity"/>
    <property type="evidence" value="ECO:0007669"/>
    <property type="project" value="InterPro"/>
</dbReference>
<dbReference type="AlphaFoldDB" id="A0A383CYW6"/>
<dbReference type="PANTHER" id="PTHR43298">
    <property type="entry name" value="MULTIDRUG RESISTANCE PROTEIN NORM-RELATED"/>
    <property type="match status" value="1"/>
</dbReference>
<dbReference type="InterPro" id="IPR050222">
    <property type="entry name" value="MATE_MdtK"/>
</dbReference>
<name>A0A383CYW6_9ZZZZ</name>
<accession>A0A383CYW6</accession>
<dbReference type="PANTHER" id="PTHR43298:SF2">
    <property type="entry name" value="FMN_FAD EXPORTER YEEO-RELATED"/>
    <property type="match status" value="1"/>
</dbReference>
<evidence type="ECO:0008006" key="3">
    <source>
        <dbReference type="Google" id="ProtNLM"/>
    </source>
</evidence>
<dbReference type="GO" id="GO:0005886">
    <property type="term" value="C:plasma membrane"/>
    <property type="evidence" value="ECO:0007669"/>
    <property type="project" value="TreeGrafter"/>
</dbReference>
<reference evidence="2" key="1">
    <citation type="submission" date="2018-05" db="EMBL/GenBank/DDBJ databases">
        <authorList>
            <person name="Lanie J.A."/>
            <person name="Ng W.-L."/>
            <person name="Kazmierczak K.M."/>
            <person name="Andrzejewski T.M."/>
            <person name="Davidsen T.M."/>
            <person name="Wayne K.J."/>
            <person name="Tettelin H."/>
            <person name="Glass J.I."/>
            <person name="Rusch D."/>
            <person name="Podicherti R."/>
            <person name="Tsui H.-C.T."/>
            <person name="Winkler M.E."/>
        </authorList>
    </citation>
    <scope>NUCLEOTIDE SEQUENCE</scope>
</reference>
<evidence type="ECO:0000313" key="2">
    <source>
        <dbReference type="EMBL" id="SVE37497.1"/>
    </source>
</evidence>
<protein>
    <recommendedName>
        <fullName evidence="3">Polysaccharide biosynthesis protein C-terminal domain-containing protein</fullName>
    </recommendedName>
</protein>
<keyword evidence="1" id="KW-0813">Transport</keyword>
<dbReference type="InterPro" id="IPR002528">
    <property type="entry name" value="MATE_fam"/>
</dbReference>
<proteinExistence type="predicted"/>
<dbReference type="Pfam" id="PF01554">
    <property type="entry name" value="MatE"/>
    <property type="match status" value="1"/>
</dbReference>
<dbReference type="EMBL" id="UINC01212948">
    <property type="protein sequence ID" value="SVE37497.1"/>
    <property type="molecule type" value="Genomic_DNA"/>
</dbReference>
<feature type="non-terminal residue" evidence="2">
    <location>
        <position position="65"/>
    </location>
</feature>
<evidence type="ECO:0000256" key="1">
    <source>
        <dbReference type="ARBA" id="ARBA00022448"/>
    </source>
</evidence>
<gene>
    <name evidence="2" type="ORF">METZ01_LOCUS490351</name>
</gene>